<evidence type="ECO:0000313" key="1">
    <source>
        <dbReference type="EMBL" id="MPM54785.1"/>
    </source>
</evidence>
<accession>A0A645ANI0</accession>
<proteinExistence type="predicted"/>
<name>A0A645ANI0_9ZZZZ</name>
<sequence>MRLLKILFSKKFRQEYSQKLVSEYNKTNDIVEEIYTAAINECKELKNKAA</sequence>
<organism evidence="1">
    <name type="scientific">bioreactor metagenome</name>
    <dbReference type="NCBI Taxonomy" id="1076179"/>
    <lineage>
        <taxon>unclassified sequences</taxon>
        <taxon>metagenomes</taxon>
        <taxon>ecological metagenomes</taxon>
    </lineage>
</organism>
<dbReference type="EMBL" id="VSSQ01014962">
    <property type="protein sequence ID" value="MPM54785.1"/>
    <property type="molecule type" value="Genomic_DNA"/>
</dbReference>
<comment type="caution">
    <text evidence="1">The sequence shown here is derived from an EMBL/GenBank/DDBJ whole genome shotgun (WGS) entry which is preliminary data.</text>
</comment>
<reference evidence="1" key="1">
    <citation type="submission" date="2019-08" db="EMBL/GenBank/DDBJ databases">
        <authorList>
            <person name="Kucharzyk K."/>
            <person name="Murdoch R.W."/>
            <person name="Higgins S."/>
            <person name="Loffler F."/>
        </authorList>
    </citation>
    <scope>NUCLEOTIDE SEQUENCE</scope>
</reference>
<dbReference type="AlphaFoldDB" id="A0A645ANI0"/>
<gene>
    <name evidence="1" type="ORF">SDC9_101565</name>
</gene>
<protein>
    <submittedName>
        <fullName evidence="1">Uncharacterized protein</fullName>
    </submittedName>
</protein>